<evidence type="ECO:0000259" key="4">
    <source>
        <dbReference type="Pfam" id="PF18912"/>
    </source>
</evidence>
<dbReference type="RefSeq" id="WP_380019805.1">
    <property type="nucleotide sequence ID" value="NZ_JBHSHD010000006.1"/>
</dbReference>
<dbReference type="Gene3D" id="3.40.50.2020">
    <property type="match status" value="1"/>
</dbReference>
<feature type="domain" description="Double zinc ribbon" evidence="4">
    <location>
        <begin position="11"/>
        <end position="66"/>
    </location>
</feature>
<comment type="similarity">
    <text evidence="1">Belongs to the ComF/GntX family.</text>
</comment>
<dbReference type="PANTHER" id="PTHR47505:SF1">
    <property type="entry name" value="DNA UTILIZATION PROTEIN YHGH"/>
    <property type="match status" value="1"/>
</dbReference>
<keyword evidence="6" id="KW-1185">Reference proteome</keyword>
<evidence type="ECO:0000313" key="6">
    <source>
        <dbReference type="Proteomes" id="UP001595886"/>
    </source>
</evidence>
<dbReference type="SUPFAM" id="SSF53271">
    <property type="entry name" value="PRTase-like"/>
    <property type="match status" value="1"/>
</dbReference>
<gene>
    <name evidence="5" type="ORF">ACFO6Q_06615</name>
</gene>
<evidence type="ECO:0000256" key="2">
    <source>
        <dbReference type="SAM" id="MobiDB-lite"/>
    </source>
</evidence>
<comment type="caution">
    <text evidence="5">The sequence shown here is derived from an EMBL/GenBank/DDBJ whole genome shotgun (WGS) entry which is preliminary data.</text>
</comment>
<dbReference type="Pfam" id="PF18912">
    <property type="entry name" value="DZR_2"/>
    <property type="match status" value="1"/>
</dbReference>
<evidence type="ECO:0000259" key="3">
    <source>
        <dbReference type="Pfam" id="PF00156"/>
    </source>
</evidence>
<dbReference type="PANTHER" id="PTHR47505">
    <property type="entry name" value="DNA UTILIZATION PROTEIN YHGH"/>
    <property type="match status" value="1"/>
</dbReference>
<organism evidence="5 6">
    <name type="scientific">Dokdonella ginsengisoli</name>
    <dbReference type="NCBI Taxonomy" id="363846"/>
    <lineage>
        <taxon>Bacteria</taxon>
        <taxon>Pseudomonadati</taxon>
        <taxon>Pseudomonadota</taxon>
        <taxon>Gammaproteobacteria</taxon>
        <taxon>Lysobacterales</taxon>
        <taxon>Rhodanobacteraceae</taxon>
        <taxon>Dokdonella</taxon>
    </lineage>
</organism>
<feature type="domain" description="Phosphoribosyltransferase" evidence="3">
    <location>
        <begin position="181"/>
        <end position="237"/>
    </location>
</feature>
<name>A0ABV9QTA3_9GAMM</name>
<accession>A0ABV9QTA3</accession>
<dbReference type="InterPro" id="IPR000836">
    <property type="entry name" value="PRTase_dom"/>
</dbReference>
<dbReference type="CDD" id="cd06223">
    <property type="entry name" value="PRTases_typeI"/>
    <property type="match status" value="1"/>
</dbReference>
<dbReference type="Pfam" id="PF00156">
    <property type="entry name" value="Pribosyltran"/>
    <property type="match status" value="1"/>
</dbReference>
<proteinExistence type="inferred from homology"/>
<feature type="region of interest" description="Disordered" evidence="2">
    <location>
        <begin position="236"/>
        <end position="259"/>
    </location>
</feature>
<dbReference type="EMBL" id="JBHSHD010000006">
    <property type="protein sequence ID" value="MFC4819988.1"/>
    <property type="molecule type" value="Genomic_DNA"/>
</dbReference>
<dbReference type="InterPro" id="IPR051910">
    <property type="entry name" value="ComF/GntX_DNA_util-trans"/>
</dbReference>
<dbReference type="Proteomes" id="UP001595886">
    <property type="component" value="Unassembled WGS sequence"/>
</dbReference>
<dbReference type="InterPro" id="IPR029057">
    <property type="entry name" value="PRTase-like"/>
</dbReference>
<reference evidence="6" key="1">
    <citation type="journal article" date="2019" name="Int. J. Syst. Evol. Microbiol.">
        <title>The Global Catalogue of Microorganisms (GCM) 10K type strain sequencing project: providing services to taxonomists for standard genome sequencing and annotation.</title>
        <authorList>
            <consortium name="The Broad Institute Genomics Platform"/>
            <consortium name="The Broad Institute Genome Sequencing Center for Infectious Disease"/>
            <person name="Wu L."/>
            <person name="Ma J."/>
        </authorList>
    </citation>
    <scope>NUCLEOTIDE SEQUENCE [LARGE SCALE GENOMIC DNA]</scope>
    <source>
        <strain evidence="6">CCUG 30340</strain>
    </source>
</reference>
<feature type="compositionally biased region" description="Basic and acidic residues" evidence="2">
    <location>
        <begin position="248"/>
        <end position="259"/>
    </location>
</feature>
<evidence type="ECO:0000313" key="5">
    <source>
        <dbReference type="EMBL" id="MFC4819988.1"/>
    </source>
</evidence>
<sequence length="259" mass="27499">MQKVDGLAARALRLVLPPRCLLCAAPGADGRDLCAGCAGDLAPNPVCCPRCALPLAVPAPACGQCLKREPPFAAAWAPFRYEHPLDLLEARFKFHADLAAGRVLSSLMIERVAIDAPALPALLIPVPLHTARLRERGYNQALELARPLARAFAIPLRADLLLRTRATPPQTGLDAKTRRRNLRGAFAVAVGATLPGHVALVDDVMTTGATLRECARALRAAGVARVDVWALARAPGRSAVPSPGNGRRWPEGPDEGKPE</sequence>
<evidence type="ECO:0000256" key="1">
    <source>
        <dbReference type="ARBA" id="ARBA00008007"/>
    </source>
</evidence>
<protein>
    <submittedName>
        <fullName evidence="5">ComF family protein</fullName>
    </submittedName>
</protein>
<dbReference type="InterPro" id="IPR044005">
    <property type="entry name" value="DZR_2"/>
</dbReference>